<evidence type="ECO:0000313" key="2">
    <source>
        <dbReference type="Proteomes" id="UP000663873"/>
    </source>
</evidence>
<protein>
    <submittedName>
        <fullName evidence="1">Uncharacterized protein</fullName>
    </submittedName>
</protein>
<dbReference type="AlphaFoldDB" id="A0A821VT68"/>
<feature type="non-terminal residue" evidence="1">
    <location>
        <position position="80"/>
    </location>
</feature>
<dbReference type="EMBL" id="CAJOBP010080680">
    <property type="protein sequence ID" value="CAF4913774.1"/>
    <property type="molecule type" value="Genomic_DNA"/>
</dbReference>
<name>A0A821VT68_9BILA</name>
<keyword evidence="2" id="KW-1185">Reference proteome</keyword>
<comment type="caution">
    <text evidence="1">The sequence shown here is derived from an EMBL/GenBank/DDBJ whole genome shotgun (WGS) entry which is preliminary data.</text>
</comment>
<accession>A0A821VT68</accession>
<reference evidence="1" key="1">
    <citation type="submission" date="2021-02" db="EMBL/GenBank/DDBJ databases">
        <authorList>
            <person name="Nowell W R."/>
        </authorList>
    </citation>
    <scope>NUCLEOTIDE SEQUENCE</scope>
</reference>
<gene>
    <name evidence="1" type="ORF">UJA718_LOCUS46092</name>
</gene>
<sequence length="80" mass="9054">HDQQMHRLHFLYNTKSQQIATTTSRRPSNLGLQASVTLSSCACLGGSANYYTLVQGEHFFKSTFRLSEQPSFGRSLFRPD</sequence>
<organism evidence="1 2">
    <name type="scientific">Rotaria socialis</name>
    <dbReference type="NCBI Taxonomy" id="392032"/>
    <lineage>
        <taxon>Eukaryota</taxon>
        <taxon>Metazoa</taxon>
        <taxon>Spiralia</taxon>
        <taxon>Gnathifera</taxon>
        <taxon>Rotifera</taxon>
        <taxon>Eurotatoria</taxon>
        <taxon>Bdelloidea</taxon>
        <taxon>Philodinida</taxon>
        <taxon>Philodinidae</taxon>
        <taxon>Rotaria</taxon>
    </lineage>
</organism>
<proteinExistence type="predicted"/>
<feature type="non-terminal residue" evidence="1">
    <location>
        <position position="1"/>
    </location>
</feature>
<dbReference type="Proteomes" id="UP000663873">
    <property type="component" value="Unassembled WGS sequence"/>
</dbReference>
<evidence type="ECO:0000313" key="1">
    <source>
        <dbReference type="EMBL" id="CAF4913774.1"/>
    </source>
</evidence>